<dbReference type="GO" id="GO:0003677">
    <property type="term" value="F:DNA binding"/>
    <property type="evidence" value="ECO:0007669"/>
    <property type="project" value="UniProtKB-KW"/>
</dbReference>
<dbReference type="InterPro" id="IPR046938">
    <property type="entry name" value="DNA_clamp_sf"/>
</dbReference>
<dbReference type="GO" id="GO:0043626">
    <property type="term" value="C:PCNA complex"/>
    <property type="evidence" value="ECO:0007669"/>
    <property type="project" value="TreeGrafter"/>
</dbReference>
<dbReference type="Gene3D" id="3.70.10.10">
    <property type="match status" value="1"/>
</dbReference>
<proteinExistence type="inferred from homology"/>
<evidence type="ECO:0000256" key="2">
    <source>
        <dbReference type="ARBA" id="ARBA00023125"/>
    </source>
</evidence>
<evidence type="ECO:0000259" key="5">
    <source>
        <dbReference type="Pfam" id="PF00705"/>
    </source>
</evidence>
<comment type="caution">
    <text evidence="7">The sequence shown here is derived from an EMBL/GenBank/DDBJ whole genome shotgun (WGS) entry which is preliminary data.</text>
</comment>
<dbReference type="InterPro" id="IPR022649">
    <property type="entry name" value="Pr_cel_nuc_antig_C"/>
</dbReference>
<dbReference type="CDD" id="cd00577">
    <property type="entry name" value="PCNA"/>
    <property type="match status" value="1"/>
</dbReference>
<dbReference type="Proteomes" id="UP001201812">
    <property type="component" value="Unassembled WGS sequence"/>
</dbReference>
<reference evidence="7" key="1">
    <citation type="submission" date="2022-01" db="EMBL/GenBank/DDBJ databases">
        <title>Genome Sequence Resource for Two Populations of Ditylenchus destructor, the Migratory Endoparasitic Phytonematode.</title>
        <authorList>
            <person name="Zhang H."/>
            <person name="Lin R."/>
            <person name="Xie B."/>
        </authorList>
    </citation>
    <scope>NUCLEOTIDE SEQUENCE</scope>
    <source>
        <strain evidence="7">BazhouSP</strain>
    </source>
</reference>
<dbReference type="GO" id="GO:0030337">
    <property type="term" value="F:DNA polymerase processivity factor activity"/>
    <property type="evidence" value="ECO:0007669"/>
    <property type="project" value="InterPro"/>
</dbReference>
<evidence type="ECO:0000313" key="7">
    <source>
        <dbReference type="EMBL" id="KAI1718183.1"/>
    </source>
</evidence>
<evidence type="ECO:0000256" key="1">
    <source>
        <dbReference type="ARBA" id="ARBA00010462"/>
    </source>
</evidence>
<protein>
    <recommendedName>
        <fullName evidence="3">DNA sliding clamp PCNA</fullName>
    </recommendedName>
</protein>
<dbReference type="PANTHER" id="PTHR11352:SF0">
    <property type="entry name" value="PROLIFERATING CELL NUCLEAR ANTIGEN"/>
    <property type="match status" value="1"/>
</dbReference>
<accession>A0AAD4NB66</accession>
<organism evidence="7 8">
    <name type="scientific">Ditylenchus destructor</name>
    <dbReference type="NCBI Taxonomy" id="166010"/>
    <lineage>
        <taxon>Eukaryota</taxon>
        <taxon>Metazoa</taxon>
        <taxon>Ecdysozoa</taxon>
        <taxon>Nematoda</taxon>
        <taxon>Chromadorea</taxon>
        <taxon>Rhabditida</taxon>
        <taxon>Tylenchina</taxon>
        <taxon>Tylenchomorpha</taxon>
        <taxon>Sphaerularioidea</taxon>
        <taxon>Anguinidae</taxon>
        <taxon>Anguininae</taxon>
        <taxon>Ditylenchus</taxon>
    </lineage>
</organism>
<feature type="domain" description="Proliferating cell nuclear antigen PCNA N-terminal" evidence="5">
    <location>
        <begin position="1"/>
        <end position="83"/>
    </location>
</feature>
<comment type="similarity">
    <text evidence="1 4">Belongs to the PCNA family.</text>
</comment>
<comment type="subcellular location">
    <subcellularLocation>
        <location evidence="3">Nucleus</location>
    </subcellularLocation>
</comment>
<sequence length="222" mass="25647">MDTALVVLVSLKLENRLFEEYRCDRTLNIGLNVNELYKVMKWAKKQDSCLIQYDEYDRDKVMITFVDPCERKQETKMRQMEIQHDRIEVPDGGYSCVIDMPSTEFHRTCKDIATFSETLVITASLSGGVEFSGCGDSVETTVSYPVNQPNDIHKKDGVQIVVKEDVKAMFTMKYMNHFANAHNLSERVKISLSNNEAIRIEYDLDYGYLRFYLGSKIEGDIY</sequence>
<evidence type="ECO:0000313" key="8">
    <source>
        <dbReference type="Proteomes" id="UP001201812"/>
    </source>
</evidence>
<keyword evidence="2 4" id="KW-0238">DNA-binding</keyword>
<feature type="domain" description="Proliferating cell nuclear antigen PCNA C-terminal" evidence="6">
    <location>
        <begin position="89"/>
        <end position="214"/>
    </location>
</feature>
<dbReference type="GO" id="GO:0019985">
    <property type="term" value="P:translesion synthesis"/>
    <property type="evidence" value="ECO:0007669"/>
    <property type="project" value="TreeGrafter"/>
</dbReference>
<dbReference type="GO" id="GO:0006275">
    <property type="term" value="P:regulation of DNA replication"/>
    <property type="evidence" value="ECO:0007669"/>
    <property type="project" value="InterPro"/>
</dbReference>
<keyword evidence="8" id="KW-1185">Reference proteome</keyword>
<evidence type="ECO:0000259" key="6">
    <source>
        <dbReference type="Pfam" id="PF02747"/>
    </source>
</evidence>
<dbReference type="PRINTS" id="PR00339">
    <property type="entry name" value="PCNACYCLIN"/>
</dbReference>
<dbReference type="SUPFAM" id="SSF55979">
    <property type="entry name" value="DNA clamp"/>
    <property type="match status" value="2"/>
</dbReference>
<gene>
    <name evidence="7" type="ORF">DdX_06600</name>
</gene>
<dbReference type="Pfam" id="PF02747">
    <property type="entry name" value="PCNA_C"/>
    <property type="match status" value="1"/>
</dbReference>
<dbReference type="EMBL" id="JAKKPZ010000008">
    <property type="protein sequence ID" value="KAI1718183.1"/>
    <property type="molecule type" value="Genomic_DNA"/>
</dbReference>
<dbReference type="GO" id="GO:0006272">
    <property type="term" value="P:leading strand elongation"/>
    <property type="evidence" value="ECO:0007669"/>
    <property type="project" value="TreeGrafter"/>
</dbReference>
<name>A0AAD4NB66_9BILA</name>
<keyword evidence="4" id="KW-0235">DNA replication</keyword>
<evidence type="ECO:0000256" key="4">
    <source>
        <dbReference type="RuleBase" id="RU003671"/>
    </source>
</evidence>
<dbReference type="GO" id="GO:0006298">
    <property type="term" value="P:mismatch repair"/>
    <property type="evidence" value="ECO:0007669"/>
    <property type="project" value="TreeGrafter"/>
</dbReference>
<evidence type="ECO:0000256" key="3">
    <source>
        <dbReference type="RuleBase" id="RU000641"/>
    </source>
</evidence>
<dbReference type="NCBIfam" id="TIGR00590">
    <property type="entry name" value="pcna"/>
    <property type="match status" value="1"/>
</dbReference>
<dbReference type="InterPro" id="IPR000730">
    <property type="entry name" value="Pr_cel_nuc_antig"/>
</dbReference>
<keyword evidence="3" id="KW-0539">Nucleus</keyword>
<dbReference type="PANTHER" id="PTHR11352">
    <property type="entry name" value="PROLIFERATING CELL NUCLEAR ANTIGEN"/>
    <property type="match status" value="1"/>
</dbReference>
<comment type="function">
    <text evidence="3">This protein is an auxiliary protein of DNA polymerase delta and is involved in the control of eukaryotic DNA replication by increasing the polymerase's processivity during elongation of the leading strand.</text>
</comment>
<dbReference type="AlphaFoldDB" id="A0AAD4NB66"/>
<dbReference type="Pfam" id="PF00705">
    <property type="entry name" value="PCNA_N"/>
    <property type="match status" value="1"/>
</dbReference>
<dbReference type="InterPro" id="IPR022648">
    <property type="entry name" value="Pr_cel_nuc_antig_N"/>
</dbReference>